<dbReference type="OrthoDB" id="3678397at2"/>
<organism evidence="10 11">
    <name type="scientific">Actinoplanes lutulentus</name>
    <dbReference type="NCBI Taxonomy" id="1287878"/>
    <lineage>
        <taxon>Bacteria</taxon>
        <taxon>Bacillati</taxon>
        <taxon>Actinomycetota</taxon>
        <taxon>Actinomycetes</taxon>
        <taxon>Micromonosporales</taxon>
        <taxon>Micromonosporaceae</taxon>
        <taxon>Actinoplanes</taxon>
    </lineage>
</organism>
<feature type="transmembrane region" description="Helical" evidence="8">
    <location>
        <begin position="788"/>
        <end position="811"/>
    </location>
</feature>
<dbReference type="GO" id="GO:0005886">
    <property type="term" value="C:plasma membrane"/>
    <property type="evidence" value="ECO:0007669"/>
    <property type="project" value="UniProtKB-SubCell"/>
</dbReference>
<dbReference type="GO" id="GO:0022857">
    <property type="term" value="F:transmembrane transporter activity"/>
    <property type="evidence" value="ECO:0007669"/>
    <property type="project" value="TreeGrafter"/>
</dbReference>
<comment type="caution">
    <text evidence="10">The sequence shown here is derived from an EMBL/GenBank/DDBJ whole genome shotgun (WGS) entry which is preliminary data.</text>
</comment>
<evidence type="ECO:0000313" key="10">
    <source>
        <dbReference type="EMBL" id="RAK29419.1"/>
    </source>
</evidence>
<keyword evidence="4 8" id="KW-1133">Transmembrane helix</keyword>
<comment type="similarity">
    <text evidence="6">Belongs to the ABC-4 integral membrane protein family.</text>
</comment>
<keyword evidence="5 8" id="KW-0472">Membrane</keyword>
<feature type="transmembrane region" description="Helical" evidence="8">
    <location>
        <begin position="731"/>
        <end position="760"/>
    </location>
</feature>
<reference evidence="10 11" key="1">
    <citation type="submission" date="2018-06" db="EMBL/GenBank/DDBJ databases">
        <title>Genomic Encyclopedia of Type Strains, Phase III (KMG-III): the genomes of soil and plant-associated and newly described type strains.</title>
        <authorList>
            <person name="Whitman W."/>
        </authorList>
    </citation>
    <scope>NUCLEOTIDE SEQUENCE [LARGE SCALE GENOMIC DNA]</scope>
    <source>
        <strain evidence="10 11">CGMCC 4.7090</strain>
    </source>
</reference>
<dbReference type="RefSeq" id="WP_111653098.1">
    <property type="nucleotide sequence ID" value="NZ_JACHWI010000003.1"/>
</dbReference>
<evidence type="ECO:0000256" key="5">
    <source>
        <dbReference type="ARBA" id="ARBA00023136"/>
    </source>
</evidence>
<dbReference type="Proteomes" id="UP000249341">
    <property type="component" value="Unassembled WGS sequence"/>
</dbReference>
<evidence type="ECO:0000256" key="8">
    <source>
        <dbReference type="SAM" id="Phobius"/>
    </source>
</evidence>
<feature type="region of interest" description="Disordered" evidence="7">
    <location>
        <begin position="212"/>
        <end position="239"/>
    </location>
</feature>
<comment type="subcellular location">
    <subcellularLocation>
        <location evidence="1">Cell membrane</location>
        <topology evidence="1">Multi-pass membrane protein</topology>
    </subcellularLocation>
</comment>
<evidence type="ECO:0000259" key="9">
    <source>
        <dbReference type="Pfam" id="PF02687"/>
    </source>
</evidence>
<evidence type="ECO:0000256" key="7">
    <source>
        <dbReference type="SAM" id="MobiDB-lite"/>
    </source>
</evidence>
<dbReference type="EMBL" id="QLMJ01000018">
    <property type="protein sequence ID" value="RAK29419.1"/>
    <property type="molecule type" value="Genomic_DNA"/>
</dbReference>
<dbReference type="Pfam" id="PF02687">
    <property type="entry name" value="FtsX"/>
    <property type="match status" value="2"/>
</dbReference>
<protein>
    <submittedName>
        <fullName evidence="10">Putative ABC transport system permease protein</fullName>
    </submittedName>
</protein>
<dbReference type="PANTHER" id="PTHR30572">
    <property type="entry name" value="MEMBRANE COMPONENT OF TRANSPORTER-RELATED"/>
    <property type="match status" value="1"/>
</dbReference>
<feature type="transmembrane region" description="Helical" evidence="8">
    <location>
        <begin position="263"/>
        <end position="290"/>
    </location>
</feature>
<keyword evidence="3 8" id="KW-0812">Transmembrane</keyword>
<feature type="domain" description="ABC3 transporter permease C-terminal" evidence="9">
    <location>
        <begin position="269"/>
        <end position="386"/>
    </location>
</feature>
<evidence type="ECO:0000256" key="3">
    <source>
        <dbReference type="ARBA" id="ARBA00022692"/>
    </source>
</evidence>
<feature type="transmembrane region" description="Helical" evidence="8">
    <location>
        <begin position="405"/>
        <end position="427"/>
    </location>
</feature>
<evidence type="ECO:0000256" key="1">
    <source>
        <dbReference type="ARBA" id="ARBA00004651"/>
    </source>
</evidence>
<feature type="transmembrane region" description="Helical" evidence="8">
    <location>
        <begin position="498"/>
        <end position="520"/>
    </location>
</feature>
<feature type="compositionally biased region" description="Low complexity" evidence="7">
    <location>
        <begin position="214"/>
        <end position="230"/>
    </location>
</feature>
<keyword evidence="11" id="KW-1185">Reference proteome</keyword>
<dbReference type="InterPro" id="IPR003838">
    <property type="entry name" value="ABC3_permease_C"/>
</dbReference>
<feature type="transmembrane region" description="Helical" evidence="8">
    <location>
        <begin position="361"/>
        <end position="384"/>
    </location>
</feature>
<feature type="transmembrane region" description="Helical" evidence="8">
    <location>
        <begin position="823"/>
        <end position="843"/>
    </location>
</feature>
<feature type="transmembrane region" description="Helical" evidence="8">
    <location>
        <begin position="447"/>
        <end position="477"/>
    </location>
</feature>
<accession>A0A327Z2V0</accession>
<dbReference type="InterPro" id="IPR050250">
    <property type="entry name" value="Macrolide_Exporter_MacB"/>
</dbReference>
<sequence length="860" mass="86134">MRAILRTQLAGVTRRPARMLLTGLAVLVASFVVYSTVLAQQITERSVLNGLSGTPEAVDLVVRGGLINNGHLDRISKLPGVAEATGRTEAGLDVNGEYLGLIADPGTGPLSVITLAEGKFPDSPGQIAVTPRTVERLGLTLGSTVNANAGTGKPVPITIVGIVTPRDDFGFQGYASVGTVVKLTGFDTLNQIDIRLDGGADRDAVRAEVTALTGAGSPDSASPDSSSQAGAGVGDDNGQTEVATGADVRLDEARAAAGEVDQVFAVVGAFVAVAVVAAGLIAASTFRIVFAQRMRQLALLRAVGAGRSALARALATEGILTGLVAGLTGVLAALAVCHAIPLILGAFGWTVSSPGFPLLPALGTVALAVVITLVAVLAPAFSAARVAPLEALRSAATTGAKTGIGALRWVIGLLFALLAGGVAAFVATKLPGPDPENYDPLPMLLGVIASGGLAFIALIALGPVLVRPVLAVAGWPLRRLGPVGRLAVGGVGGSARRAAAVSVVVALGVTLVAGVLVGGASIRTLADRELAAAAPADFELSSVEGKPLPAGLAGRAKASTDLTRVTPYRRVDAVRVAAAAGSAGVLEDVSATDLAAAGLPRLADLAAASGSIDELKPGTVVLGRFVADLVGLSTGDTVVASAGSKEVRLRVVAVLSDMAPLHTGLLVDPADLTALGAPAAATGILADAAREGEDGRTAGLRAMRQSYAGQSGFRVDVLADQRDQMNTALTVLLAIALVLIGLTVLIAVVGVGATTALSVVERVRESGLLRAVGMSRGGLRTMLTTESALYGVIGSALGIVLGIPYAWLAVLATGVNAPLALPVWQLAAVFVALVALTALAGVLPARRAARVSPVNALGSE</sequence>
<gene>
    <name evidence="10" type="ORF">B0I29_118211</name>
</gene>
<evidence type="ECO:0000256" key="4">
    <source>
        <dbReference type="ARBA" id="ARBA00022989"/>
    </source>
</evidence>
<keyword evidence="2" id="KW-1003">Cell membrane</keyword>
<feature type="transmembrane region" description="Helical" evidence="8">
    <location>
        <begin position="319"/>
        <end position="349"/>
    </location>
</feature>
<dbReference type="PANTHER" id="PTHR30572:SF4">
    <property type="entry name" value="ABC TRANSPORTER PERMEASE YTRF"/>
    <property type="match status" value="1"/>
</dbReference>
<feature type="domain" description="ABC3 transporter permease C-terminal" evidence="9">
    <location>
        <begin position="738"/>
        <end position="853"/>
    </location>
</feature>
<name>A0A327Z2V0_9ACTN</name>
<dbReference type="AlphaFoldDB" id="A0A327Z2V0"/>
<evidence type="ECO:0000256" key="2">
    <source>
        <dbReference type="ARBA" id="ARBA00022475"/>
    </source>
</evidence>
<proteinExistence type="inferred from homology"/>
<evidence type="ECO:0000313" key="11">
    <source>
        <dbReference type="Proteomes" id="UP000249341"/>
    </source>
</evidence>
<evidence type="ECO:0000256" key="6">
    <source>
        <dbReference type="ARBA" id="ARBA00038076"/>
    </source>
</evidence>